<keyword evidence="2" id="KW-1185">Reference proteome</keyword>
<dbReference type="EMBL" id="JBDJNQ010000001">
    <property type="protein sequence ID" value="MEN5376063.1"/>
    <property type="molecule type" value="Genomic_DNA"/>
</dbReference>
<sequence length="77" mass="9030">MRQLAVKILQLVREDKDLKPLMVNESFQDELAILERTGFIRSFKPEIGQSPYECYDITRKGIERLIELEASNYKRVG</sequence>
<organism evidence="1 2">
    <name type="scientific">Sphingobacterium kitahiroshimense</name>
    <dbReference type="NCBI Taxonomy" id="470446"/>
    <lineage>
        <taxon>Bacteria</taxon>
        <taxon>Pseudomonadati</taxon>
        <taxon>Bacteroidota</taxon>
        <taxon>Sphingobacteriia</taxon>
        <taxon>Sphingobacteriales</taxon>
        <taxon>Sphingobacteriaceae</taxon>
        <taxon>Sphingobacterium</taxon>
    </lineage>
</organism>
<dbReference type="Proteomes" id="UP001409291">
    <property type="component" value="Unassembled WGS sequence"/>
</dbReference>
<protein>
    <submittedName>
        <fullName evidence="1">Uncharacterized protein</fullName>
    </submittedName>
</protein>
<accession>A0ABV0BPH6</accession>
<proteinExistence type="predicted"/>
<evidence type="ECO:0000313" key="2">
    <source>
        <dbReference type="Proteomes" id="UP001409291"/>
    </source>
</evidence>
<reference evidence="1 2" key="1">
    <citation type="submission" date="2024-04" db="EMBL/GenBank/DDBJ databases">
        <title>WGS of bacteria from Torrens River.</title>
        <authorList>
            <person name="Wyrsch E.R."/>
            <person name="Drigo B."/>
        </authorList>
    </citation>
    <scope>NUCLEOTIDE SEQUENCE [LARGE SCALE GENOMIC DNA]</scope>
    <source>
        <strain evidence="1 2">TWI391</strain>
    </source>
</reference>
<comment type="caution">
    <text evidence="1">The sequence shown here is derived from an EMBL/GenBank/DDBJ whole genome shotgun (WGS) entry which is preliminary data.</text>
</comment>
<evidence type="ECO:0000313" key="1">
    <source>
        <dbReference type="EMBL" id="MEN5376063.1"/>
    </source>
</evidence>
<gene>
    <name evidence="1" type="ORF">ABE541_02200</name>
</gene>
<dbReference type="RefSeq" id="WP_346580497.1">
    <property type="nucleotide sequence ID" value="NZ_JBDJLH010000005.1"/>
</dbReference>
<name>A0ABV0BPH6_9SPHI</name>